<keyword evidence="2" id="KW-1185">Reference proteome</keyword>
<reference evidence="1" key="1">
    <citation type="submission" date="2022-10" db="EMBL/GenBank/DDBJ databases">
        <title>Tapping the CABI collections for fungal endophytes: first genome assemblies for Collariella, Neodidymelliopsis, Ascochyta clinopodiicola, Didymella pomorum, Didymosphaeria variabile, Neocosmospora piperis and Neocucurbitaria cava.</title>
        <authorList>
            <person name="Hill R."/>
        </authorList>
    </citation>
    <scope>NUCLEOTIDE SEQUENCE</scope>
    <source>
        <strain evidence="1">IMI 355082</strain>
    </source>
</reference>
<sequence length="972" mass="111924">MATTWREAGQKMFCGDRLSATAGDIERIMKKIRKEKGDMCKDTEYRVLLATLCRLKLHEKVKIYPKEWMEQRKLARKQIPDLPGPYLDLERPPTAPFEHRGSDCGKNCDVCFPQFFPAQCSASLGDAQKAATVLATSIKDDYEHLRRILENHADDISHRWKKMSQTKRKNLLQENGELFDLQPALVHLTNTNMKPGDDRVFRRKAREMVKTDNSVDRIEFLMRYLWQNLAPLMVEACKASFLDTWFLPYLDLDSLTTSPLPFLSLLNSRTQYPPYEWSLFDKMNIVAAEQSQIIPSQYNQKCISFQPDDYGCLRDWDKTLAHQHAILGYTQGMFVLTAQGRMMAFLRKVVDALLCDIRSRGLQPDELTVRSQLDSTKHTLGKGQEKWLQLVGNGFSTFGRHPVISWSSYTNQHLVAPPHADPVVLSKRILAAYQDSLDGLSALQMDPSSVQLAVKELCSCLYFHYLDKTKEWDRIADEVILLPMKREMQWRQTLKECDRLMTAYGSLKEKDTEENRLRFDFSLIILHDCCSEHLTWAIRDLRASLPYQPGFEKNYEWQRGSSGKQKAPRIHAKDWFIEDPLFWSLDCFCNDQYREFNCDPVVYLRVFDDQLRHGSERERRRISSSFLKAVGDLAAIDEIRTAIQCTRGINRNSLREFTTDPRFKAESKERLEFAKNFNTMRNDVLNIYDLCNAAAPGLKELCTRHPWPKGRVSADTAQRASHARDVLAQMWVKLRRVLKTGVVKNGMSGSPVKEYLDKWSLDLCQEYQNLRQAEQMEIQASLQAQLEARSRLKSVKSELSLKPRALIAIESAAIVNQRTAVLQNMSTNKPKTKTHGEGFDAAPYPVPAVSAISASIEGDIERIKVKRASLPLLRQMFPSEGEFKDSNTSETAETGLKSWKWQYFVEVMLDTGFDVSQGTGSAVSFEHPSGMGRIVFHQPHPQPIIDPVMLRFMGRRMNRWFGWQRKTFVERS</sequence>
<organism evidence="1 2">
    <name type="scientific">Gnomoniopsis smithogilvyi</name>
    <dbReference type="NCBI Taxonomy" id="1191159"/>
    <lineage>
        <taxon>Eukaryota</taxon>
        <taxon>Fungi</taxon>
        <taxon>Dikarya</taxon>
        <taxon>Ascomycota</taxon>
        <taxon>Pezizomycotina</taxon>
        <taxon>Sordariomycetes</taxon>
        <taxon>Sordariomycetidae</taxon>
        <taxon>Diaporthales</taxon>
        <taxon>Gnomoniaceae</taxon>
        <taxon>Gnomoniopsis</taxon>
    </lineage>
</organism>
<proteinExistence type="predicted"/>
<evidence type="ECO:0000313" key="2">
    <source>
        <dbReference type="Proteomes" id="UP001140453"/>
    </source>
</evidence>
<comment type="caution">
    <text evidence="1">The sequence shown here is derived from an EMBL/GenBank/DDBJ whole genome shotgun (WGS) entry which is preliminary data.</text>
</comment>
<dbReference type="EMBL" id="JAPEVB010000003">
    <property type="protein sequence ID" value="KAJ4391285.1"/>
    <property type="molecule type" value="Genomic_DNA"/>
</dbReference>
<protein>
    <submittedName>
        <fullName evidence="1">Uncharacterized protein</fullName>
    </submittedName>
</protein>
<evidence type="ECO:0000313" key="1">
    <source>
        <dbReference type="EMBL" id="KAJ4391285.1"/>
    </source>
</evidence>
<accession>A0A9W8YUJ3</accession>
<dbReference type="Proteomes" id="UP001140453">
    <property type="component" value="Unassembled WGS sequence"/>
</dbReference>
<dbReference type="OrthoDB" id="2922289at2759"/>
<name>A0A9W8YUJ3_9PEZI</name>
<dbReference type="PANTHER" id="PTHR40788">
    <property type="entry name" value="CLR5 DOMAIN-CONTAINING PROTEIN-RELATED"/>
    <property type="match status" value="1"/>
</dbReference>
<dbReference type="PANTHER" id="PTHR40788:SF2">
    <property type="entry name" value="CLR5 DOMAIN-CONTAINING PROTEIN"/>
    <property type="match status" value="1"/>
</dbReference>
<dbReference type="AlphaFoldDB" id="A0A9W8YUJ3"/>
<gene>
    <name evidence="1" type="ORF">N0V93_004902</name>
</gene>